<keyword evidence="2" id="KW-1185">Reference proteome</keyword>
<dbReference type="EMBL" id="JAGGLM010000028">
    <property type="protein sequence ID" value="MBP2034002.1"/>
    <property type="molecule type" value="Genomic_DNA"/>
</dbReference>
<organism evidence="1 2">
    <name type="scientific">Clostridium algifaecis</name>
    <dbReference type="NCBI Taxonomy" id="1472040"/>
    <lineage>
        <taxon>Bacteria</taxon>
        <taxon>Bacillati</taxon>
        <taxon>Bacillota</taxon>
        <taxon>Clostridia</taxon>
        <taxon>Eubacteriales</taxon>
        <taxon>Clostridiaceae</taxon>
        <taxon>Clostridium</taxon>
    </lineage>
</organism>
<reference evidence="1 2" key="1">
    <citation type="submission" date="2021-03" db="EMBL/GenBank/DDBJ databases">
        <title>Genomic Encyclopedia of Type Strains, Phase IV (KMG-IV): sequencing the most valuable type-strain genomes for metagenomic binning, comparative biology and taxonomic classification.</title>
        <authorList>
            <person name="Goeker M."/>
        </authorList>
    </citation>
    <scope>NUCLEOTIDE SEQUENCE [LARGE SCALE GENOMIC DNA]</scope>
    <source>
        <strain evidence="1 2">DSM 28783</strain>
    </source>
</reference>
<protein>
    <recommendedName>
        <fullName evidence="3">RCK C-terminal domain-containing protein</fullName>
    </recommendedName>
</protein>
<dbReference type="InterPro" id="IPR005370">
    <property type="entry name" value="UPF0180"/>
</dbReference>
<accession>A0ABS4KVD6</accession>
<dbReference type="Pfam" id="PF03698">
    <property type="entry name" value="UPF0180"/>
    <property type="match status" value="1"/>
</dbReference>
<dbReference type="RefSeq" id="WP_209703240.1">
    <property type="nucleotide sequence ID" value="NZ_JAGGLM010000028.1"/>
</dbReference>
<dbReference type="Proteomes" id="UP001519307">
    <property type="component" value="Unassembled WGS sequence"/>
</dbReference>
<proteinExistence type="predicted"/>
<evidence type="ECO:0000313" key="2">
    <source>
        <dbReference type="Proteomes" id="UP001519307"/>
    </source>
</evidence>
<comment type="caution">
    <text evidence="1">The sequence shown here is derived from an EMBL/GenBank/DDBJ whole genome shotgun (WGS) entry which is preliminary data.</text>
</comment>
<evidence type="ECO:0008006" key="3">
    <source>
        <dbReference type="Google" id="ProtNLM"/>
    </source>
</evidence>
<name>A0ABS4KVD6_9CLOT</name>
<evidence type="ECO:0000313" key="1">
    <source>
        <dbReference type="EMBL" id="MBP2034002.1"/>
    </source>
</evidence>
<gene>
    <name evidence="1" type="ORF">J2Z42_002719</name>
</gene>
<sequence length="84" mass="9622">MKVYVSDELSLIGKELKNRGYDIMTKKNDIFDAVICNLKDGELNKLNINNNIKIGETIIIDCGKKNINDIEYILNNRSFNNKIS</sequence>